<accession>A0A484BS56</accession>
<dbReference type="AlphaFoldDB" id="A0A484BS56"/>
<evidence type="ECO:0000313" key="3">
    <source>
        <dbReference type="Proteomes" id="UP000295192"/>
    </source>
</evidence>
<evidence type="ECO:0000313" key="2">
    <source>
        <dbReference type="EMBL" id="TDG51598.1"/>
    </source>
</evidence>
<dbReference type="EMBL" id="LSRL02000008">
    <property type="protein sequence ID" value="TDG51598.1"/>
    <property type="molecule type" value="Genomic_DNA"/>
</dbReference>
<proteinExistence type="predicted"/>
<sequence length="102" mass="10553">MPSSCPAVPCPAMPCLPLASNAGLKSHLAQPHPQHQPLELAHASSIPIHCPSHRSAAAIVAEPLRSLSRGRLKDMAEAEAEASSSSSSGSSSSSRLLQLLQL</sequence>
<keyword evidence="3" id="KW-1185">Reference proteome</keyword>
<organism evidence="2 3">
    <name type="scientific">Drosophila navojoa</name>
    <name type="common">Fruit fly</name>
    <dbReference type="NCBI Taxonomy" id="7232"/>
    <lineage>
        <taxon>Eukaryota</taxon>
        <taxon>Metazoa</taxon>
        <taxon>Ecdysozoa</taxon>
        <taxon>Arthropoda</taxon>
        <taxon>Hexapoda</taxon>
        <taxon>Insecta</taxon>
        <taxon>Pterygota</taxon>
        <taxon>Neoptera</taxon>
        <taxon>Endopterygota</taxon>
        <taxon>Diptera</taxon>
        <taxon>Brachycera</taxon>
        <taxon>Muscomorpha</taxon>
        <taxon>Ephydroidea</taxon>
        <taxon>Drosophilidae</taxon>
        <taxon>Drosophila</taxon>
    </lineage>
</organism>
<evidence type="ECO:0000256" key="1">
    <source>
        <dbReference type="SAM" id="MobiDB-lite"/>
    </source>
</evidence>
<dbReference type="Proteomes" id="UP000295192">
    <property type="component" value="Unassembled WGS sequence"/>
</dbReference>
<protein>
    <submittedName>
        <fullName evidence="2">Uncharacterized protein</fullName>
    </submittedName>
</protein>
<feature type="region of interest" description="Disordered" evidence="1">
    <location>
        <begin position="72"/>
        <end position="102"/>
    </location>
</feature>
<comment type="caution">
    <text evidence="2">The sequence shown here is derived from an EMBL/GenBank/DDBJ whole genome shotgun (WGS) entry which is preliminary data.</text>
</comment>
<feature type="compositionally biased region" description="Low complexity" evidence="1">
    <location>
        <begin position="81"/>
        <end position="94"/>
    </location>
</feature>
<name>A0A484BS56_DRONA</name>
<gene>
    <name evidence="2" type="ORF">AWZ03_002058</name>
</gene>
<reference evidence="2 3" key="1">
    <citation type="journal article" date="2019" name="J. Hered.">
        <title>An Improved Genome Assembly for Drosophila navojoa, the Basal Species in the mojavensis Cluster.</title>
        <authorList>
            <person name="Vanderlinde T."/>
            <person name="Dupim E.G."/>
            <person name="Nazario-Yepiz N.O."/>
            <person name="Carvalho A.B."/>
        </authorList>
    </citation>
    <scope>NUCLEOTIDE SEQUENCE [LARGE SCALE GENOMIC DNA]</scope>
    <source>
        <strain evidence="2">Navoj_Jal97</strain>
        <tissue evidence="2">Whole organism</tissue>
    </source>
</reference>